<protein>
    <recommendedName>
        <fullName evidence="4">LysM domain-containing protein</fullName>
    </recommendedName>
</protein>
<feature type="region of interest" description="Disordered" evidence="1">
    <location>
        <begin position="74"/>
        <end position="100"/>
    </location>
</feature>
<organism evidence="2 3">
    <name type="scientific">Mycobacterium tuberculosis</name>
    <dbReference type="NCBI Taxonomy" id="1773"/>
    <lineage>
        <taxon>Bacteria</taxon>
        <taxon>Bacillati</taxon>
        <taxon>Actinomycetota</taxon>
        <taxon>Actinomycetes</taxon>
        <taxon>Mycobacteriales</taxon>
        <taxon>Mycobacteriaceae</taxon>
        <taxon>Mycobacterium</taxon>
        <taxon>Mycobacterium tuberculosis complex</taxon>
    </lineage>
</organism>
<evidence type="ECO:0000256" key="1">
    <source>
        <dbReference type="SAM" id="MobiDB-lite"/>
    </source>
</evidence>
<evidence type="ECO:0000313" key="2">
    <source>
        <dbReference type="EMBL" id="COW55081.1"/>
    </source>
</evidence>
<feature type="compositionally biased region" description="Basic and acidic residues" evidence="1">
    <location>
        <begin position="78"/>
        <end position="93"/>
    </location>
</feature>
<dbReference type="AlphaFoldDB" id="A0A655J916"/>
<proteinExistence type="predicted"/>
<reference evidence="2 3" key="1">
    <citation type="submission" date="2015-03" db="EMBL/GenBank/DDBJ databases">
        <authorList>
            <consortium name="Pathogen Informatics"/>
        </authorList>
    </citation>
    <scope>NUCLEOTIDE SEQUENCE [LARGE SCALE GENOMIC DNA]</scope>
    <source>
        <strain evidence="2 3">P00601463</strain>
    </source>
</reference>
<accession>A0A655J916</accession>
<dbReference type="Proteomes" id="UP000048600">
    <property type="component" value="Unassembled WGS sequence"/>
</dbReference>
<dbReference type="EMBL" id="CHKL01000333">
    <property type="protein sequence ID" value="COW55081.1"/>
    <property type="molecule type" value="Genomic_DNA"/>
</dbReference>
<evidence type="ECO:0008006" key="4">
    <source>
        <dbReference type="Google" id="ProtNLM"/>
    </source>
</evidence>
<name>A0A655J916_MYCTX</name>
<evidence type="ECO:0000313" key="3">
    <source>
        <dbReference type="Proteomes" id="UP000048600"/>
    </source>
</evidence>
<sequence length="100" mass="10761">MASRRDVCLGARHLVTGAAEMQGRSPPQPRIRPRDLVAEHEVHLGDASAKSIAAQCFGIPMWKLVAVNPQQGGGCGVEDDHTSLRFGDLDTGREPTTMRA</sequence>
<gene>
    <name evidence="2" type="ORF">ERS007741_02692</name>
</gene>